<feature type="compositionally biased region" description="Basic and acidic residues" evidence="1">
    <location>
        <begin position="142"/>
        <end position="152"/>
    </location>
</feature>
<feature type="compositionally biased region" description="Basic residues" evidence="1">
    <location>
        <begin position="38"/>
        <end position="47"/>
    </location>
</feature>
<evidence type="ECO:0000256" key="1">
    <source>
        <dbReference type="SAM" id="MobiDB-lite"/>
    </source>
</evidence>
<feature type="region of interest" description="Disordered" evidence="1">
    <location>
        <begin position="123"/>
        <end position="200"/>
    </location>
</feature>
<dbReference type="AlphaFoldDB" id="A0AAV6V698"/>
<gene>
    <name evidence="3" type="ORF">JTE90_006126</name>
</gene>
<protein>
    <recommendedName>
        <fullName evidence="2">Serine/threonine-protein kinase WNK CCTL2 domain-containing protein</fullName>
    </recommendedName>
</protein>
<name>A0AAV6V698_9ARAC</name>
<feature type="region of interest" description="Disordered" evidence="1">
    <location>
        <begin position="418"/>
        <end position="449"/>
    </location>
</feature>
<feature type="region of interest" description="Disordered" evidence="1">
    <location>
        <begin position="224"/>
        <end position="243"/>
    </location>
</feature>
<feature type="compositionally biased region" description="Low complexity" evidence="1">
    <location>
        <begin position="354"/>
        <end position="366"/>
    </location>
</feature>
<feature type="domain" description="Serine/threonine-protein kinase WNK CCTL2" evidence="2">
    <location>
        <begin position="52"/>
        <end position="124"/>
    </location>
</feature>
<feature type="region of interest" description="Disordered" evidence="1">
    <location>
        <begin position="1"/>
        <end position="51"/>
    </location>
</feature>
<dbReference type="Proteomes" id="UP000827092">
    <property type="component" value="Unassembled WGS sequence"/>
</dbReference>
<feature type="region of interest" description="Disordered" evidence="1">
    <location>
        <begin position="593"/>
        <end position="623"/>
    </location>
</feature>
<dbReference type="EMBL" id="JAFNEN010000161">
    <property type="protein sequence ID" value="KAG8191383.1"/>
    <property type="molecule type" value="Genomic_DNA"/>
</dbReference>
<proteinExistence type="predicted"/>
<keyword evidence="4" id="KW-1185">Reference proteome</keyword>
<feature type="compositionally biased region" description="Polar residues" evidence="1">
    <location>
        <begin position="599"/>
        <end position="623"/>
    </location>
</feature>
<accession>A0AAV6V698</accession>
<feature type="compositionally biased region" description="Low complexity" evidence="1">
    <location>
        <begin position="153"/>
        <end position="163"/>
    </location>
</feature>
<dbReference type="Pfam" id="PF24889">
    <property type="entry name" value="CCTL2_WNK"/>
    <property type="match status" value="1"/>
</dbReference>
<sequence length="623" mass="66054">MLKEAAASSECAVPVFEETATGTGSVDGEGGGEEVRRKGGKGKRRRTQDRSPRLTVISVEETMVECQLESTKGKTVTFKFDYTDTSPEEIANKLVITNLLAEHHAEIFTEFIQEVVRQLRESPERLPTCEPPPSPPRRTPHRDHLLDLDRNLSLDSQDNSLPSTPVQEGEHPSPKKSPSKITCTEQAVPSEELDPDATRQTGAVAEVVPESSQVKGVLTDHARGAHDFSSSSNSSGGSTQHSLQQRPIVPDLNILQLKLAQLTSTGSGTEPPAFPPTAVPAAILTPCPAATPKGGEDPSTPAEAPPRHAVATDIEGLKLELQKIHTPSAAPPKGNIEQGLQAIFSAAPTPPLAATPTQEPAAAACPKQDATQEDKPTEASRMVSRFKVTPVVDPHPVKKQGRFHITRVADNTAEACCASPAAGSPSAEGRGPLPHASSNPALASPLPAQVTRSVSDISVVAPSPVQGAGDTQQSNGADVPSAGLPNGATYAQVVTQNGPDLARPAAEPELVLKDANANPLQGAGNGPNPETCEMWECNDEYLQVILERQEQERQELSRRHQQELQSYRMHHLRTHVGRNCCLGVAQNGGHPPQGMACNGHTSTQPWGGQQSTEPTLDQGGLST</sequence>
<feature type="region of interest" description="Disordered" evidence="1">
    <location>
        <begin position="461"/>
        <end position="484"/>
    </location>
</feature>
<feature type="region of interest" description="Disordered" evidence="1">
    <location>
        <begin position="265"/>
        <end position="306"/>
    </location>
</feature>
<evidence type="ECO:0000259" key="2">
    <source>
        <dbReference type="Pfam" id="PF24889"/>
    </source>
</evidence>
<feature type="region of interest" description="Disordered" evidence="1">
    <location>
        <begin position="348"/>
        <end position="380"/>
    </location>
</feature>
<dbReference type="InterPro" id="IPR056865">
    <property type="entry name" value="CCTL2_WNK"/>
</dbReference>
<evidence type="ECO:0000313" key="4">
    <source>
        <dbReference type="Proteomes" id="UP000827092"/>
    </source>
</evidence>
<feature type="compositionally biased region" description="Low complexity" evidence="1">
    <location>
        <begin position="229"/>
        <end position="238"/>
    </location>
</feature>
<comment type="caution">
    <text evidence="3">The sequence shown here is derived from an EMBL/GenBank/DDBJ whole genome shotgun (WGS) entry which is preliminary data.</text>
</comment>
<reference evidence="3 4" key="1">
    <citation type="journal article" date="2022" name="Nat. Ecol. Evol.">
        <title>A masculinizing supergene underlies an exaggerated male reproductive morph in a spider.</title>
        <authorList>
            <person name="Hendrickx F."/>
            <person name="De Corte Z."/>
            <person name="Sonet G."/>
            <person name="Van Belleghem S.M."/>
            <person name="Kostlbacher S."/>
            <person name="Vangestel C."/>
        </authorList>
    </citation>
    <scope>NUCLEOTIDE SEQUENCE [LARGE SCALE GENOMIC DNA]</scope>
    <source>
        <strain evidence="3">W744_W776</strain>
    </source>
</reference>
<evidence type="ECO:0000313" key="3">
    <source>
        <dbReference type="EMBL" id="KAG8191383.1"/>
    </source>
</evidence>
<feature type="compositionally biased region" description="Low complexity" evidence="1">
    <location>
        <begin position="418"/>
        <end position="429"/>
    </location>
</feature>
<organism evidence="3 4">
    <name type="scientific">Oedothorax gibbosus</name>
    <dbReference type="NCBI Taxonomy" id="931172"/>
    <lineage>
        <taxon>Eukaryota</taxon>
        <taxon>Metazoa</taxon>
        <taxon>Ecdysozoa</taxon>
        <taxon>Arthropoda</taxon>
        <taxon>Chelicerata</taxon>
        <taxon>Arachnida</taxon>
        <taxon>Araneae</taxon>
        <taxon>Araneomorphae</taxon>
        <taxon>Entelegynae</taxon>
        <taxon>Araneoidea</taxon>
        <taxon>Linyphiidae</taxon>
        <taxon>Erigoninae</taxon>
        <taxon>Oedothorax</taxon>
    </lineage>
</organism>
<dbReference type="Gene3D" id="3.10.20.90">
    <property type="entry name" value="Phosphatidylinositol 3-kinase Catalytic Subunit, Chain A, domain 1"/>
    <property type="match status" value="1"/>
</dbReference>